<gene>
    <name evidence="2" type="ORF">EDD18DRAFT_530430</name>
</gene>
<reference evidence="2" key="1">
    <citation type="submission" date="2023-06" db="EMBL/GenBank/DDBJ databases">
        <authorList>
            <consortium name="Lawrence Berkeley National Laboratory"/>
            <person name="Ahrendt S."/>
            <person name="Sahu N."/>
            <person name="Indic B."/>
            <person name="Wong-Bajracharya J."/>
            <person name="Merenyi Z."/>
            <person name="Ke H.-M."/>
            <person name="Monk M."/>
            <person name="Kocsube S."/>
            <person name="Drula E."/>
            <person name="Lipzen A."/>
            <person name="Balint B."/>
            <person name="Henrissat B."/>
            <person name="Andreopoulos B."/>
            <person name="Martin F.M."/>
            <person name="Harder C.B."/>
            <person name="Rigling D."/>
            <person name="Ford K.L."/>
            <person name="Foster G.D."/>
            <person name="Pangilinan J."/>
            <person name="Papanicolaou A."/>
            <person name="Barry K."/>
            <person name="LaButti K."/>
            <person name="Viragh M."/>
            <person name="Koriabine M."/>
            <person name="Yan M."/>
            <person name="Riley R."/>
            <person name="Champramary S."/>
            <person name="Plett K.L."/>
            <person name="Tsai I.J."/>
            <person name="Slot J."/>
            <person name="Sipos G."/>
            <person name="Plett J."/>
            <person name="Nagy L.G."/>
            <person name="Grigoriev I.V."/>
        </authorList>
    </citation>
    <scope>NUCLEOTIDE SEQUENCE</scope>
    <source>
        <strain evidence="2">HWK02</strain>
    </source>
</reference>
<sequence>MPLRRGKVPFWVVFRCFRSSNHNQQYDQASSKLTGKDKDYLIGIIFASEVADTAYDWPFCRRYPVPNISLYSNIVTCLYFSRNETPSHHRYFRAQVALYRIFVGTSFLTSVSYHSFSLSDSCIGYRGSWQRALPSPATLVSLESIHWQLSQRLLALQATVLANIPAIPGTISSSGGWSPDNSGIASRTGAATSFEGSAG</sequence>
<organism evidence="2 3">
    <name type="scientific">Armillaria luteobubalina</name>
    <dbReference type="NCBI Taxonomy" id="153913"/>
    <lineage>
        <taxon>Eukaryota</taxon>
        <taxon>Fungi</taxon>
        <taxon>Dikarya</taxon>
        <taxon>Basidiomycota</taxon>
        <taxon>Agaricomycotina</taxon>
        <taxon>Agaricomycetes</taxon>
        <taxon>Agaricomycetidae</taxon>
        <taxon>Agaricales</taxon>
        <taxon>Marasmiineae</taxon>
        <taxon>Physalacriaceae</taxon>
        <taxon>Armillaria</taxon>
    </lineage>
</organism>
<dbReference type="Proteomes" id="UP001175228">
    <property type="component" value="Unassembled WGS sequence"/>
</dbReference>
<evidence type="ECO:0000256" key="1">
    <source>
        <dbReference type="SAM" id="MobiDB-lite"/>
    </source>
</evidence>
<evidence type="ECO:0000313" key="2">
    <source>
        <dbReference type="EMBL" id="KAK0491952.1"/>
    </source>
</evidence>
<evidence type="ECO:0000313" key="3">
    <source>
        <dbReference type="Proteomes" id="UP001175228"/>
    </source>
</evidence>
<dbReference type="AlphaFoldDB" id="A0AA39UJI5"/>
<dbReference type="EMBL" id="JAUEPU010000032">
    <property type="protein sequence ID" value="KAK0491952.1"/>
    <property type="molecule type" value="Genomic_DNA"/>
</dbReference>
<comment type="caution">
    <text evidence="2">The sequence shown here is derived from an EMBL/GenBank/DDBJ whole genome shotgun (WGS) entry which is preliminary data.</text>
</comment>
<proteinExistence type="predicted"/>
<feature type="region of interest" description="Disordered" evidence="1">
    <location>
        <begin position="178"/>
        <end position="199"/>
    </location>
</feature>
<name>A0AA39UJI5_9AGAR</name>
<keyword evidence="3" id="KW-1185">Reference proteome</keyword>
<accession>A0AA39UJI5</accession>
<protein>
    <submittedName>
        <fullName evidence="2">Uncharacterized protein</fullName>
    </submittedName>
</protein>